<dbReference type="SUPFAM" id="SSF160631">
    <property type="entry name" value="SMI1/KNR4-like"/>
    <property type="match status" value="1"/>
</dbReference>
<gene>
    <name evidence="1" type="ORF">V6x_08660</name>
</gene>
<dbReference type="RefSeq" id="WP_145036932.1">
    <property type="nucleotide sequence ID" value="NZ_CP036347.1"/>
</dbReference>
<evidence type="ECO:0008006" key="3">
    <source>
        <dbReference type="Google" id="ProtNLM"/>
    </source>
</evidence>
<dbReference type="AlphaFoldDB" id="A0A517W7F1"/>
<organism evidence="1 2">
    <name type="scientific">Gimesia chilikensis</name>
    <dbReference type="NCBI Taxonomy" id="2605989"/>
    <lineage>
        <taxon>Bacteria</taxon>
        <taxon>Pseudomonadati</taxon>
        <taxon>Planctomycetota</taxon>
        <taxon>Planctomycetia</taxon>
        <taxon>Planctomycetales</taxon>
        <taxon>Planctomycetaceae</taxon>
        <taxon>Gimesia</taxon>
    </lineage>
</organism>
<accession>A0A517W7F1</accession>
<evidence type="ECO:0000313" key="2">
    <source>
        <dbReference type="Proteomes" id="UP000320722"/>
    </source>
</evidence>
<evidence type="ECO:0000313" key="1">
    <source>
        <dbReference type="EMBL" id="QDU01187.1"/>
    </source>
</evidence>
<dbReference type="EMBL" id="CP036347">
    <property type="protein sequence ID" value="QDU01187.1"/>
    <property type="molecule type" value="Genomic_DNA"/>
</dbReference>
<sequence length="177" mass="20190">MRNAIQDLMKLVPPSTGKTRFSYEDQLNAEYGNPVQLPRDYIDFLNQYSVGAFTEDGYPSWDILDLISDGGTSVSMEYIALAREKCAEEPEIIPAVYPTLPGVLPWGAYNQGYTFYWWVAGDPDTWEVVADRGDEAFHFQLSMTEFLLKLFSDQLHELYPQGFMGDLEIGYMPRDEG</sequence>
<dbReference type="Proteomes" id="UP000320722">
    <property type="component" value="Chromosome"/>
</dbReference>
<protein>
    <recommendedName>
        <fullName evidence="3">SMI1 / KNR4 family protein</fullName>
    </recommendedName>
</protein>
<dbReference type="InterPro" id="IPR037883">
    <property type="entry name" value="Knr4/Smi1-like_sf"/>
</dbReference>
<reference evidence="1 2" key="1">
    <citation type="submission" date="2019-02" db="EMBL/GenBank/DDBJ databases">
        <title>Deep-cultivation of Planctomycetes and their phenomic and genomic characterization uncovers novel biology.</title>
        <authorList>
            <person name="Wiegand S."/>
            <person name="Jogler M."/>
            <person name="Boedeker C."/>
            <person name="Pinto D."/>
            <person name="Vollmers J."/>
            <person name="Rivas-Marin E."/>
            <person name="Kohn T."/>
            <person name="Peeters S.H."/>
            <person name="Heuer A."/>
            <person name="Rast P."/>
            <person name="Oberbeckmann S."/>
            <person name="Bunk B."/>
            <person name="Jeske O."/>
            <person name="Meyerdierks A."/>
            <person name="Storesund J.E."/>
            <person name="Kallscheuer N."/>
            <person name="Luecker S."/>
            <person name="Lage O.M."/>
            <person name="Pohl T."/>
            <person name="Merkel B.J."/>
            <person name="Hornburger P."/>
            <person name="Mueller R.-W."/>
            <person name="Bruemmer F."/>
            <person name="Labrenz M."/>
            <person name="Spormann A.M."/>
            <person name="Op den Camp H."/>
            <person name="Overmann J."/>
            <person name="Amann R."/>
            <person name="Jetten M.S.M."/>
            <person name="Mascher T."/>
            <person name="Medema M.H."/>
            <person name="Devos D.P."/>
            <person name="Kaster A.-K."/>
            <person name="Ovreas L."/>
            <person name="Rohde M."/>
            <person name="Galperin M.Y."/>
            <person name="Jogler C."/>
        </authorList>
    </citation>
    <scope>NUCLEOTIDE SEQUENCE [LARGE SCALE GENOMIC DNA]</scope>
    <source>
        <strain evidence="1 2">V6</strain>
    </source>
</reference>
<proteinExistence type="predicted"/>
<name>A0A517W7F1_9PLAN</name>